<evidence type="ECO:0000259" key="1">
    <source>
        <dbReference type="Pfam" id="PF01973"/>
    </source>
</evidence>
<sequence>MYYFFGAGQNCYGALAFFGKDKVKAVIDNSLARQGTEILGVPIISFDEFLKKKKDETVIITTIACSQEIIEQLKRYAIYNFFVCPYMQSGFYKCDEIIQLFNLVQYHSFAIYGKNPVSEHLMDEIAKKMGYECEKYFISEAEWKKGEQISTDVLLIVKENAEIQNGNRTRCNNIINLYEAIKERKHSEYKCLKKYHNYHFGESCFLIGNGPSLKTDDLDRIGKEGILSFGCNRIFKIFDKTDWRPDYYVVIDSMMYETKPKNLDDTVFFVRDFIEGVDKKENVNYLNCKIETYYPGYPKFSDDLTEGIYSGTTVLYAMFQIAVYMGFKKIYLLGVDFSWGEDGKDTHFCKGYMNDQLVKDAMIHKEAQRNAYISVKKYAEEHNIEVLNATRGGYLNVFERIEFEELFNKAGKITDDIRRE</sequence>
<dbReference type="Gene3D" id="3.40.50.720">
    <property type="entry name" value="NAD(P)-binding Rossmann-like Domain"/>
    <property type="match status" value="1"/>
</dbReference>
<feature type="domain" description="6-hydroxymethylpterin diphosphokinase MptE-like" evidence="1">
    <location>
        <begin position="177"/>
        <end position="341"/>
    </location>
</feature>
<dbReference type="AlphaFoldDB" id="A0A6N2W6D3"/>
<gene>
    <name evidence="2" type="ORF">CBLFYP116_03224</name>
</gene>
<dbReference type="GeneID" id="23116324"/>
<dbReference type="InterPro" id="IPR002826">
    <property type="entry name" value="MptE-like"/>
</dbReference>
<proteinExistence type="predicted"/>
<dbReference type="RefSeq" id="WP_002577822.1">
    <property type="nucleotide sequence ID" value="NZ_BAABZS010000001.1"/>
</dbReference>
<dbReference type="Gene3D" id="3.90.1480.10">
    <property type="entry name" value="Alpha-2,3-sialyltransferase"/>
    <property type="match status" value="1"/>
</dbReference>
<evidence type="ECO:0000313" key="2">
    <source>
        <dbReference type="EMBL" id="VYT36471.1"/>
    </source>
</evidence>
<organism evidence="2">
    <name type="scientific">Enterocloster bolteae</name>
    <dbReference type="NCBI Taxonomy" id="208479"/>
    <lineage>
        <taxon>Bacteria</taxon>
        <taxon>Bacillati</taxon>
        <taxon>Bacillota</taxon>
        <taxon>Clostridia</taxon>
        <taxon>Lachnospirales</taxon>
        <taxon>Lachnospiraceae</taxon>
        <taxon>Enterocloster</taxon>
    </lineage>
</organism>
<protein>
    <recommendedName>
        <fullName evidence="1">6-hydroxymethylpterin diphosphokinase MptE-like domain-containing protein</fullName>
    </recommendedName>
</protein>
<accession>A0A6N2W6D3</accession>
<name>A0A6N2W6D3_9FIRM</name>
<reference evidence="2" key="1">
    <citation type="submission" date="2019-11" db="EMBL/GenBank/DDBJ databases">
        <authorList>
            <person name="Feng L."/>
        </authorList>
    </citation>
    <scope>NUCLEOTIDE SEQUENCE</scope>
    <source>
        <strain evidence="2">CbolteaeLFYP116</strain>
    </source>
</reference>
<dbReference type="Pfam" id="PF01973">
    <property type="entry name" value="MptE-like"/>
    <property type="match status" value="1"/>
</dbReference>
<dbReference type="EMBL" id="CACRTF010000014">
    <property type="protein sequence ID" value="VYT36471.1"/>
    <property type="molecule type" value="Genomic_DNA"/>
</dbReference>